<dbReference type="STRING" id="675864.SAMN04489747_0939"/>
<keyword evidence="2" id="KW-1185">Reference proteome</keyword>
<evidence type="ECO:0000313" key="1">
    <source>
        <dbReference type="EMBL" id="SDD43401.1"/>
    </source>
</evidence>
<evidence type="ECO:0000313" key="2">
    <source>
        <dbReference type="Proteomes" id="UP000198546"/>
    </source>
</evidence>
<reference evidence="1 2" key="1">
    <citation type="submission" date="2016-10" db="EMBL/GenBank/DDBJ databases">
        <authorList>
            <person name="de Groot N.N."/>
        </authorList>
    </citation>
    <scope>NUCLEOTIDE SEQUENCE [LARGE SCALE GENOMIC DNA]</scope>
    <source>
        <strain evidence="1 2">MON 2.2</strain>
    </source>
</reference>
<organism evidence="1 2">
    <name type="scientific">Auraticoccus monumenti</name>
    <dbReference type="NCBI Taxonomy" id="675864"/>
    <lineage>
        <taxon>Bacteria</taxon>
        <taxon>Bacillati</taxon>
        <taxon>Actinomycetota</taxon>
        <taxon>Actinomycetes</taxon>
        <taxon>Propionibacteriales</taxon>
        <taxon>Propionibacteriaceae</taxon>
        <taxon>Auraticoccus</taxon>
    </lineage>
</organism>
<dbReference type="RefSeq" id="WP_157676977.1">
    <property type="nucleotide sequence ID" value="NZ_LT629688.1"/>
</dbReference>
<name>A0A1G6UQ18_9ACTN</name>
<dbReference type="Proteomes" id="UP000198546">
    <property type="component" value="Chromosome i"/>
</dbReference>
<sequence length="57" mass="6110">MTAVLRELAAAKPDHLSCGCPMCTTSRQRPDACPTCCHVTTVQGHRPGCPENTTRKA</sequence>
<dbReference type="AlphaFoldDB" id="A0A1G6UQ18"/>
<accession>A0A1G6UQ18</accession>
<proteinExistence type="predicted"/>
<protein>
    <submittedName>
        <fullName evidence="1">Uncharacterized protein</fullName>
    </submittedName>
</protein>
<gene>
    <name evidence="1" type="ORF">SAMN04489747_0939</name>
</gene>
<dbReference type="EMBL" id="LT629688">
    <property type="protein sequence ID" value="SDD43401.1"/>
    <property type="molecule type" value="Genomic_DNA"/>
</dbReference>